<dbReference type="EMBL" id="CP099547">
    <property type="protein sequence ID" value="USR79687.1"/>
    <property type="molecule type" value="Genomic_DNA"/>
</dbReference>
<reference evidence="2" key="1">
    <citation type="submission" date="2022-06" db="EMBL/GenBank/DDBJ databases">
        <title>Complete Genome Sequence of Arcanobacterium pinnipediorum strain DSM 28752 isolated from a harbour seal.</title>
        <authorList>
            <person name="Borowiak M."/>
            <person name="Kreitlow A."/>
            <person name="Alssahen M."/>
            <person name="Malorny B."/>
            <person name="Laemmler C."/>
            <person name="Prenger-Berninghoff E."/>
            <person name="Siebert U."/>
            <person name="Ploetz M."/>
            <person name="Abdulmawjood A."/>
        </authorList>
    </citation>
    <scope>NUCLEOTIDE SEQUENCE</scope>
    <source>
        <strain evidence="2">DSM 28752</strain>
    </source>
</reference>
<keyword evidence="1" id="KW-0812">Transmembrane</keyword>
<protein>
    <submittedName>
        <fullName evidence="2">Uncharacterized protein</fullName>
    </submittedName>
</protein>
<evidence type="ECO:0000313" key="2">
    <source>
        <dbReference type="EMBL" id="USR79687.1"/>
    </source>
</evidence>
<evidence type="ECO:0000313" key="3">
    <source>
        <dbReference type="Proteomes" id="UP001056109"/>
    </source>
</evidence>
<feature type="transmembrane region" description="Helical" evidence="1">
    <location>
        <begin position="56"/>
        <end position="75"/>
    </location>
</feature>
<accession>A0ABY5AHX4</accession>
<feature type="transmembrane region" description="Helical" evidence="1">
    <location>
        <begin position="20"/>
        <end position="44"/>
    </location>
</feature>
<proteinExistence type="predicted"/>
<organism evidence="2 3">
    <name type="scientific">Arcanobacterium pinnipediorum</name>
    <dbReference type="NCBI Taxonomy" id="1503041"/>
    <lineage>
        <taxon>Bacteria</taxon>
        <taxon>Bacillati</taxon>
        <taxon>Actinomycetota</taxon>
        <taxon>Actinomycetes</taxon>
        <taxon>Actinomycetales</taxon>
        <taxon>Actinomycetaceae</taxon>
        <taxon>Arcanobacterium</taxon>
    </lineage>
</organism>
<dbReference type="Proteomes" id="UP001056109">
    <property type="component" value="Chromosome"/>
</dbReference>
<gene>
    <name evidence="2" type="ORF">NG665_01455</name>
</gene>
<evidence type="ECO:0000256" key="1">
    <source>
        <dbReference type="SAM" id="Phobius"/>
    </source>
</evidence>
<name>A0ABY5AHX4_9ACTO</name>
<feature type="transmembrane region" description="Helical" evidence="1">
    <location>
        <begin position="95"/>
        <end position="114"/>
    </location>
</feature>
<keyword evidence="1" id="KW-1133">Transmembrane helix</keyword>
<keyword evidence="1" id="KW-0472">Membrane</keyword>
<keyword evidence="3" id="KW-1185">Reference proteome</keyword>
<sequence length="120" mass="12825">MTKTKEKIFLATWPVGAILAPFILAPIGSFISVALFVAAVVLLTKDSQLNNVARTATALLWVTSLACFVYAMLAFGSMVEAADNMSPNPPWTQGFLPIILAGMIALIASAFIVLKEKTHT</sequence>
<dbReference type="RefSeq" id="WP_252673552.1">
    <property type="nucleotide sequence ID" value="NZ_CP099547.1"/>
</dbReference>